<proteinExistence type="predicted"/>
<reference evidence="2 3" key="1">
    <citation type="submission" date="2019-03" db="EMBL/GenBank/DDBJ databases">
        <title>Sapientia aquatica gen. nov., sp. nov., isolated from a crater lake.</title>
        <authorList>
            <person name="Felfoldi T."/>
            <person name="Szabo A."/>
            <person name="Toth E."/>
            <person name="Schumann P."/>
            <person name="Keki Z."/>
            <person name="Marialigeti K."/>
            <person name="Mathe I."/>
        </authorList>
    </citation>
    <scope>NUCLEOTIDE SEQUENCE [LARGE SCALE GENOMIC DNA]</scope>
    <source>
        <strain evidence="2 3">SA-152</strain>
    </source>
</reference>
<name>A0A4R5VTR4_9BURK</name>
<dbReference type="GO" id="GO:0016787">
    <property type="term" value="F:hydrolase activity"/>
    <property type="evidence" value="ECO:0007669"/>
    <property type="project" value="UniProtKB-KW"/>
</dbReference>
<protein>
    <submittedName>
        <fullName evidence="2">MBL fold metallo-hydrolase</fullName>
    </submittedName>
</protein>
<dbReference type="Proteomes" id="UP000294829">
    <property type="component" value="Unassembled WGS sequence"/>
</dbReference>
<dbReference type="Pfam" id="PF00753">
    <property type="entry name" value="Lactamase_B"/>
    <property type="match status" value="1"/>
</dbReference>
<keyword evidence="3" id="KW-1185">Reference proteome</keyword>
<dbReference type="InterPro" id="IPR048933">
    <property type="entry name" value="B_lactamase-like_C"/>
</dbReference>
<gene>
    <name evidence="2" type="ORF">E2I14_16795</name>
</gene>
<sequence length="347" mass="38873">MNLLESQLDYPFADTMPAAGEVLQVCDGVFWLRMGLPFALNHINLWLLDDGASWTVIDCGIASDPTRANWEQIFAQHLQGKPISRVIATHCHPDHLGLADWICQRWQAPLWMSAGEYSFGRMMQAGLSGVEGSSTVPHFQRHGVTSPDLIEQLMGRKNYYPSLVPSIPPAFIRLQEHQLVAIGKYTWRVITGFGHSPEHVSLYCEQINCLISGDMLLPRISTNVSVWAIEPEANPVQQFLDSLNNYLPLPANTLVLPSHGKPFKGIQIRVQQLIDHHHARLAEVFDACATPKSANDIVPIMFTRALDTHQLTFALGEALAHLHLLWFAGKLLRHEDADGIIRFTQKT</sequence>
<dbReference type="InterPro" id="IPR001279">
    <property type="entry name" value="Metallo-B-lactamas"/>
</dbReference>
<accession>A0A4R5VTR4</accession>
<dbReference type="AlphaFoldDB" id="A0A4R5VTR4"/>
<dbReference type="PANTHER" id="PTHR23131:SF4">
    <property type="entry name" value="METALLO-BETA-LACTAMASE SUPERFAMILY POTEIN"/>
    <property type="match status" value="1"/>
</dbReference>
<dbReference type="RefSeq" id="WP_133330657.1">
    <property type="nucleotide sequence ID" value="NZ_SMYL01000012.1"/>
</dbReference>
<dbReference type="Gene3D" id="3.60.15.10">
    <property type="entry name" value="Ribonuclease Z/Hydroxyacylglutathione hydrolase-like"/>
    <property type="match status" value="1"/>
</dbReference>
<dbReference type="PANTHER" id="PTHR23131">
    <property type="entry name" value="ENDORIBONUCLEASE LACTB2"/>
    <property type="match status" value="1"/>
</dbReference>
<dbReference type="InterPro" id="IPR050662">
    <property type="entry name" value="Sec-metab_biosynth-thioest"/>
</dbReference>
<evidence type="ECO:0000313" key="3">
    <source>
        <dbReference type="Proteomes" id="UP000294829"/>
    </source>
</evidence>
<dbReference type="Pfam" id="PF21221">
    <property type="entry name" value="B_lactamase-like_C"/>
    <property type="match status" value="1"/>
</dbReference>
<dbReference type="SUPFAM" id="SSF56281">
    <property type="entry name" value="Metallo-hydrolase/oxidoreductase"/>
    <property type="match status" value="1"/>
</dbReference>
<dbReference type="EMBL" id="SMYL01000012">
    <property type="protein sequence ID" value="TDK61940.1"/>
    <property type="molecule type" value="Genomic_DNA"/>
</dbReference>
<feature type="domain" description="Metallo-beta-lactamase" evidence="1">
    <location>
        <begin position="42"/>
        <end position="259"/>
    </location>
</feature>
<comment type="caution">
    <text evidence="2">The sequence shown here is derived from an EMBL/GenBank/DDBJ whole genome shotgun (WGS) entry which is preliminary data.</text>
</comment>
<evidence type="ECO:0000313" key="2">
    <source>
        <dbReference type="EMBL" id="TDK61940.1"/>
    </source>
</evidence>
<organism evidence="2 3">
    <name type="scientific">Sapientia aquatica</name>
    <dbReference type="NCBI Taxonomy" id="1549640"/>
    <lineage>
        <taxon>Bacteria</taxon>
        <taxon>Pseudomonadati</taxon>
        <taxon>Pseudomonadota</taxon>
        <taxon>Betaproteobacteria</taxon>
        <taxon>Burkholderiales</taxon>
        <taxon>Oxalobacteraceae</taxon>
        <taxon>Sapientia</taxon>
    </lineage>
</organism>
<keyword evidence="2" id="KW-0378">Hydrolase</keyword>
<dbReference type="InterPro" id="IPR036866">
    <property type="entry name" value="RibonucZ/Hydroxyglut_hydro"/>
</dbReference>
<dbReference type="OrthoDB" id="2971563at2"/>
<dbReference type="SMART" id="SM00849">
    <property type="entry name" value="Lactamase_B"/>
    <property type="match status" value="1"/>
</dbReference>
<dbReference type="InterPro" id="IPR036388">
    <property type="entry name" value="WH-like_DNA-bd_sf"/>
</dbReference>
<dbReference type="Gene3D" id="1.10.10.10">
    <property type="entry name" value="Winged helix-like DNA-binding domain superfamily/Winged helix DNA-binding domain"/>
    <property type="match status" value="1"/>
</dbReference>
<evidence type="ECO:0000259" key="1">
    <source>
        <dbReference type="SMART" id="SM00849"/>
    </source>
</evidence>